<comment type="caution">
    <text evidence="3">The sequence shown here is derived from an EMBL/GenBank/DDBJ whole genome shotgun (WGS) entry which is preliminary data.</text>
</comment>
<dbReference type="Pfam" id="PF13374">
    <property type="entry name" value="TPR_10"/>
    <property type="match status" value="1"/>
</dbReference>
<dbReference type="PROSITE" id="PS50005">
    <property type="entry name" value="TPR"/>
    <property type="match status" value="2"/>
</dbReference>
<dbReference type="AlphaFoldDB" id="A0A9J6EKM7"/>
<dbReference type="VEuPathDB" id="VectorBase:LOC119181527"/>
<dbReference type="Pfam" id="PF13181">
    <property type="entry name" value="TPR_8"/>
    <property type="match status" value="1"/>
</dbReference>
<keyword evidence="2" id="KW-1133">Transmembrane helix</keyword>
<dbReference type="PANTHER" id="PTHR44809">
    <property type="match status" value="1"/>
</dbReference>
<dbReference type="InterPro" id="IPR011990">
    <property type="entry name" value="TPR-like_helical_dom_sf"/>
</dbReference>
<protein>
    <submittedName>
        <fullName evidence="3">Uncharacterized protein</fullName>
    </submittedName>
</protein>
<dbReference type="InterPro" id="IPR019734">
    <property type="entry name" value="TPR_rpt"/>
</dbReference>
<dbReference type="Gene3D" id="1.25.40.10">
    <property type="entry name" value="Tetratricopeptide repeat domain"/>
    <property type="match status" value="1"/>
</dbReference>
<evidence type="ECO:0000256" key="2">
    <source>
        <dbReference type="SAM" id="Phobius"/>
    </source>
</evidence>
<reference evidence="3" key="2">
    <citation type="submission" date="2021-09" db="EMBL/GenBank/DDBJ databases">
        <authorList>
            <person name="Jia N."/>
            <person name="Wang J."/>
            <person name="Shi W."/>
            <person name="Du L."/>
            <person name="Sun Y."/>
            <person name="Zhan W."/>
            <person name="Jiang J."/>
            <person name="Wang Q."/>
            <person name="Zhang B."/>
            <person name="Ji P."/>
            <person name="Sakyi L.B."/>
            <person name="Cui X."/>
            <person name="Yuan T."/>
            <person name="Jiang B."/>
            <person name="Yang W."/>
            <person name="Lam T.T.-Y."/>
            <person name="Chang Q."/>
            <person name="Ding S."/>
            <person name="Wang X."/>
            <person name="Zhu J."/>
            <person name="Ruan X."/>
            <person name="Zhao L."/>
            <person name="Wei J."/>
            <person name="Que T."/>
            <person name="Du C."/>
            <person name="Cheng J."/>
            <person name="Dai P."/>
            <person name="Han X."/>
            <person name="Huang E."/>
            <person name="Gao Y."/>
            <person name="Liu J."/>
            <person name="Shao H."/>
            <person name="Ye R."/>
            <person name="Li L."/>
            <person name="Wei W."/>
            <person name="Wang X."/>
            <person name="Wang C."/>
            <person name="Huo Q."/>
            <person name="Li W."/>
            <person name="Guo W."/>
            <person name="Chen H."/>
            <person name="Chen S."/>
            <person name="Zhou L."/>
            <person name="Zhou L."/>
            <person name="Ni X."/>
            <person name="Tian J."/>
            <person name="Zhou Y."/>
            <person name="Sheng Y."/>
            <person name="Liu T."/>
            <person name="Pan Y."/>
            <person name="Xia L."/>
            <person name="Li J."/>
            <person name="Zhao F."/>
            <person name="Cao W."/>
        </authorList>
    </citation>
    <scope>NUCLEOTIDE SEQUENCE</scope>
    <source>
        <strain evidence="3">Rmic-2018</strain>
        <tissue evidence="3">Larvae</tissue>
    </source>
</reference>
<keyword evidence="4" id="KW-1185">Reference proteome</keyword>
<dbReference type="SMART" id="SM00028">
    <property type="entry name" value="TPR"/>
    <property type="match status" value="6"/>
</dbReference>
<gene>
    <name evidence="3" type="ORF">HPB51_000217</name>
</gene>
<feature type="repeat" description="TPR" evidence="1">
    <location>
        <begin position="270"/>
        <end position="303"/>
    </location>
</feature>
<keyword evidence="1" id="KW-0802">TPR repeat</keyword>
<feature type="transmembrane region" description="Helical" evidence="2">
    <location>
        <begin position="93"/>
        <end position="112"/>
    </location>
</feature>
<dbReference type="PANTHER" id="PTHR44809:SF1">
    <property type="entry name" value="PROTEIN O-MANNOSYL-TRANSFERASE TMTC1"/>
    <property type="match status" value="1"/>
</dbReference>
<dbReference type="Pfam" id="PF14559">
    <property type="entry name" value="TPR_19"/>
    <property type="match status" value="1"/>
</dbReference>
<keyword evidence="2" id="KW-0812">Transmembrane</keyword>
<accession>A0A9J6EKM7</accession>
<dbReference type="EMBL" id="JABSTU010000003">
    <property type="protein sequence ID" value="KAH8034660.1"/>
    <property type="molecule type" value="Genomic_DNA"/>
</dbReference>
<keyword evidence="2" id="KW-0472">Membrane</keyword>
<feature type="transmembrane region" description="Helical" evidence="2">
    <location>
        <begin position="42"/>
        <end position="62"/>
    </location>
</feature>
<evidence type="ECO:0000313" key="3">
    <source>
        <dbReference type="EMBL" id="KAH8034660.1"/>
    </source>
</evidence>
<evidence type="ECO:0000256" key="1">
    <source>
        <dbReference type="PROSITE-ProRule" id="PRU00339"/>
    </source>
</evidence>
<dbReference type="InterPro" id="IPR052943">
    <property type="entry name" value="TMTC_O-mannosyl-trnsfr"/>
</dbReference>
<evidence type="ECO:0000313" key="4">
    <source>
        <dbReference type="Proteomes" id="UP000821866"/>
    </source>
</evidence>
<sequence length="462" mass="52277">MSWYCGHCKDKYDGALNMICCDQCLEWYHWANRYANGWQVRGYHVVNVALHCACSVLVAVVARRVMRIAALHACMAAMMFAAHPVHTEAVSSIVGRAEALCCLFFLLSFLCYQRLVCKYYIRDIVYRCTTDCELVTLATLTTLLLCFRLWILQGSFPEFSEMDNPASFSSMRTTRSGIRDVPENAKMHYNYANLQKDTGNIDVAVKHYKLAIDKQGQKDVARALLERAVELDPDFCEAYSSLAALAADRGGLAEAERLHQMALGSDGRNADARNNYGTFLQSHGRTKEAMVQYEQALNIQQNHTVTLLNAAKSLPSMNLNNQAENLYKKALAVEPDPRVMHNLAVFYVSAGRLDEARQLFENIDRRFPENRESKVHYALNYILRALKLCDVDDPLCAKIHSDHGDILKDLGDLSTSAQSDYQGAFLHYQVALSLDPKNKLITDNMAKLRRRLTKHLPFHDCV</sequence>
<feature type="transmembrane region" description="Helical" evidence="2">
    <location>
        <begin position="132"/>
        <end position="151"/>
    </location>
</feature>
<dbReference type="Proteomes" id="UP000821866">
    <property type="component" value="Chromosome 11"/>
</dbReference>
<feature type="repeat" description="TPR" evidence="1">
    <location>
        <begin position="337"/>
        <end position="370"/>
    </location>
</feature>
<name>A0A9J6EKM7_RHIMP</name>
<dbReference type="SUPFAM" id="SSF48452">
    <property type="entry name" value="TPR-like"/>
    <property type="match status" value="1"/>
</dbReference>
<dbReference type="VEuPathDB" id="VectorBase:LOC119170845"/>
<dbReference type="Pfam" id="PF13432">
    <property type="entry name" value="TPR_16"/>
    <property type="match status" value="1"/>
</dbReference>
<feature type="transmembrane region" description="Helical" evidence="2">
    <location>
        <begin position="69"/>
        <end position="87"/>
    </location>
</feature>
<organism evidence="3 4">
    <name type="scientific">Rhipicephalus microplus</name>
    <name type="common">Cattle tick</name>
    <name type="synonym">Boophilus microplus</name>
    <dbReference type="NCBI Taxonomy" id="6941"/>
    <lineage>
        <taxon>Eukaryota</taxon>
        <taxon>Metazoa</taxon>
        <taxon>Ecdysozoa</taxon>
        <taxon>Arthropoda</taxon>
        <taxon>Chelicerata</taxon>
        <taxon>Arachnida</taxon>
        <taxon>Acari</taxon>
        <taxon>Parasitiformes</taxon>
        <taxon>Ixodida</taxon>
        <taxon>Ixodoidea</taxon>
        <taxon>Ixodidae</taxon>
        <taxon>Rhipicephalinae</taxon>
        <taxon>Rhipicephalus</taxon>
        <taxon>Boophilus</taxon>
    </lineage>
</organism>
<reference evidence="3" key="1">
    <citation type="journal article" date="2020" name="Cell">
        <title>Large-Scale Comparative Analyses of Tick Genomes Elucidate Their Genetic Diversity and Vector Capacities.</title>
        <authorList>
            <consortium name="Tick Genome and Microbiome Consortium (TIGMIC)"/>
            <person name="Jia N."/>
            <person name="Wang J."/>
            <person name="Shi W."/>
            <person name="Du L."/>
            <person name="Sun Y."/>
            <person name="Zhan W."/>
            <person name="Jiang J.F."/>
            <person name="Wang Q."/>
            <person name="Zhang B."/>
            <person name="Ji P."/>
            <person name="Bell-Sakyi L."/>
            <person name="Cui X.M."/>
            <person name="Yuan T.T."/>
            <person name="Jiang B.G."/>
            <person name="Yang W.F."/>
            <person name="Lam T.T."/>
            <person name="Chang Q.C."/>
            <person name="Ding S.J."/>
            <person name="Wang X.J."/>
            <person name="Zhu J.G."/>
            <person name="Ruan X.D."/>
            <person name="Zhao L."/>
            <person name="Wei J.T."/>
            <person name="Ye R.Z."/>
            <person name="Que T.C."/>
            <person name="Du C.H."/>
            <person name="Zhou Y.H."/>
            <person name="Cheng J.X."/>
            <person name="Dai P.F."/>
            <person name="Guo W.B."/>
            <person name="Han X.H."/>
            <person name="Huang E.J."/>
            <person name="Li L.F."/>
            <person name="Wei W."/>
            <person name="Gao Y.C."/>
            <person name="Liu J.Z."/>
            <person name="Shao H.Z."/>
            <person name="Wang X."/>
            <person name="Wang C.C."/>
            <person name="Yang T.C."/>
            <person name="Huo Q.B."/>
            <person name="Li W."/>
            <person name="Chen H.Y."/>
            <person name="Chen S.E."/>
            <person name="Zhou L.G."/>
            <person name="Ni X.B."/>
            <person name="Tian J.H."/>
            <person name="Sheng Y."/>
            <person name="Liu T."/>
            <person name="Pan Y.S."/>
            <person name="Xia L.Y."/>
            <person name="Li J."/>
            <person name="Zhao F."/>
            <person name="Cao W.C."/>
        </authorList>
    </citation>
    <scope>NUCLEOTIDE SEQUENCE</scope>
    <source>
        <strain evidence="3">Rmic-2018</strain>
    </source>
</reference>
<proteinExistence type="predicted"/>